<evidence type="ECO:0000256" key="1">
    <source>
        <dbReference type="ARBA" id="ARBA00006890"/>
    </source>
</evidence>
<proteinExistence type="inferred from homology"/>
<evidence type="ECO:0000256" key="4">
    <source>
        <dbReference type="ARBA" id="ARBA00022695"/>
    </source>
</evidence>
<dbReference type="PANTHER" id="PTHR43197:SF1">
    <property type="entry name" value="UTP--GLUCOSE-1-PHOSPHATE URIDYLYLTRANSFERASE"/>
    <property type="match status" value="1"/>
</dbReference>
<dbReference type="Pfam" id="PF00483">
    <property type="entry name" value="NTP_transferase"/>
    <property type="match status" value="1"/>
</dbReference>
<dbReference type="Gene3D" id="3.90.550.10">
    <property type="entry name" value="Spore Coat Polysaccharide Biosynthesis Protein SpsA, Chain A"/>
    <property type="match status" value="1"/>
</dbReference>
<dbReference type="InterPro" id="IPR005835">
    <property type="entry name" value="NTP_transferase_dom"/>
</dbReference>
<dbReference type="CDD" id="cd02541">
    <property type="entry name" value="UGPase_prokaryotic"/>
    <property type="match status" value="1"/>
</dbReference>
<dbReference type="NCBIfam" id="TIGR01099">
    <property type="entry name" value="galU"/>
    <property type="match status" value="1"/>
</dbReference>
<dbReference type="Proteomes" id="UP000176233">
    <property type="component" value="Unassembled WGS sequence"/>
</dbReference>
<comment type="similarity">
    <text evidence="1 6">Belongs to the UDPGP type 2 family.</text>
</comment>
<gene>
    <name evidence="8" type="ORF">A2660_01340</name>
</gene>
<protein>
    <recommendedName>
        <fullName evidence="2 6">UTP--glucose-1-phosphate uridylyltransferase</fullName>
        <ecNumber evidence="2 6">2.7.7.9</ecNumber>
    </recommendedName>
    <alternativeName>
        <fullName evidence="6">UDP-glucose pyrophosphorylase</fullName>
    </alternativeName>
</protein>
<organism evidence="8 9">
    <name type="scientific">Candidatus Doudnabacteria bacterium RIFCSPHIGHO2_01_FULL_45_18</name>
    <dbReference type="NCBI Taxonomy" id="1817823"/>
    <lineage>
        <taxon>Bacteria</taxon>
        <taxon>Candidatus Doudnaibacteriota</taxon>
    </lineage>
</organism>
<feature type="domain" description="Nucleotidyl transferase" evidence="7">
    <location>
        <begin position="9"/>
        <end position="269"/>
    </location>
</feature>
<dbReference type="InterPro" id="IPR029044">
    <property type="entry name" value="Nucleotide-diphossugar_trans"/>
</dbReference>
<evidence type="ECO:0000256" key="2">
    <source>
        <dbReference type="ARBA" id="ARBA00012415"/>
    </source>
</evidence>
<reference evidence="8 9" key="1">
    <citation type="journal article" date="2016" name="Nat. Commun.">
        <title>Thousands of microbial genomes shed light on interconnected biogeochemical processes in an aquifer system.</title>
        <authorList>
            <person name="Anantharaman K."/>
            <person name="Brown C.T."/>
            <person name="Hug L.A."/>
            <person name="Sharon I."/>
            <person name="Castelle C.J."/>
            <person name="Probst A.J."/>
            <person name="Thomas B.C."/>
            <person name="Singh A."/>
            <person name="Wilkins M.J."/>
            <person name="Karaoz U."/>
            <person name="Brodie E.L."/>
            <person name="Williams K.H."/>
            <person name="Hubbard S.S."/>
            <person name="Banfield J.F."/>
        </authorList>
    </citation>
    <scope>NUCLEOTIDE SEQUENCE [LARGE SCALE GENOMIC DNA]</scope>
</reference>
<dbReference type="SUPFAM" id="SSF53448">
    <property type="entry name" value="Nucleotide-diphospho-sugar transferases"/>
    <property type="match status" value="1"/>
</dbReference>
<dbReference type="EC" id="2.7.7.9" evidence="2 6"/>
<evidence type="ECO:0000256" key="6">
    <source>
        <dbReference type="RuleBase" id="RU361259"/>
    </source>
</evidence>
<evidence type="ECO:0000256" key="5">
    <source>
        <dbReference type="ARBA" id="ARBA00048128"/>
    </source>
</evidence>
<name>A0A1F5NS29_9BACT</name>
<dbReference type="GO" id="GO:0003983">
    <property type="term" value="F:UTP:glucose-1-phosphate uridylyltransferase activity"/>
    <property type="evidence" value="ECO:0007669"/>
    <property type="project" value="UniProtKB-EC"/>
</dbReference>
<dbReference type="PANTHER" id="PTHR43197">
    <property type="entry name" value="UTP--GLUCOSE-1-PHOSPHATE URIDYLYLTRANSFERASE"/>
    <property type="match status" value="1"/>
</dbReference>
<keyword evidence="4 6" id="KW-0548">Nucleotidyltransferase</keyword>
<evidence type="ECO:0000259" key="7">
    <source>
        <dbReference type="Pfam" id="PF00483"/>
    </source>
</evidence>
<accession>A0A1F5NS29</accession>
<dbReference type="InterPro" id="IPR005771">
    <property type="entry name" value="GalU_uridylyltTrfase_bac/arc"/>
</dbReference>
<dbReference type="EMBL" id="MFEJ01000011">
    <property type="protein sequence ID" value="OGE80486.1"/>
    <property type="molecule type" value="Genomic_DNA"/>
</dbReference>
<evidence type="ECO:0000313" key="9">
    <source>
        <dbReference type="Proteomes" id="UP000176233"/>
    </source>
</evidence>
<comment type="catalytic activity">
    <reaction evidence="5 6">
        <text>alpha-D-glucose 1-phosphate + UTP + H(+) = UDP-alpha-D-glucose + diphosphate</text>
        <dbReference type="Rhea" id="RHEA:19889"/>
        <dbReference type="ChEBI" id="CHEBI:15378"/>
        <dbReference type="ChEBI" id="CHEBI:33019"/>
        <dbReference type="ChEBI" id="CHEBI:46398"/>
        <dbReference type="ChEBI" id="CHEBI:58601"/>
        <dbReference type="ChEBI" id="CHEBI:58885"/>
        <dbReference type="EC" id="2.7.7.9"/>
    </reaction>
</comment>
<evidence type="ECO:0000313" key="8">
    <source>
        <dbReference type="EMBL" id="OGE80486.1"/>
    </source>
</evidence>
<dbReference type="GO" id="GO:0006011">
    <property type="term" value="P:UDP-alpha-D-glucose metabolic process"/>
    <property type="evidence" value="ECO:0007669"/>
    <property type="project" value="InterPro"/>
</dbReference>
<dbReference type="AlphaFoldDB" id="A0A1F5NS29"/>
<comment type="caution">
    <text evidence="8">The sequence shown here is derived from an EMBL/GenBank/DDBJ whole genome shotgun (WGS) entry which is preliminary data.</text>
</comment>
<sequence>MTTLKKVRKAVIPAAGFGTRFLPATKAQPKEMLPIVDKPVIQYVVEQAVEAGIEQIIVVTGWHKRAIEDHFDRHFELEARLEKSGKSDELREIKKISDLADFVYVRQKEPLGNGHAVLMAKDVVGDEPFVVMWGDEFFYAQPSAITQLIEAYKQFQAPIIAGVRVGKKEVSRYGIADVTKVKDNFYKINKIVEKPELGQAPSDLATHGNYLLTPDIFEILQTMPPSRGGEIWLPEAIDRLIAKRDVYAVELKNSKYYDCGNKLEYLKAVVEFGLKHDDLSVEFAEYLKNIVK</sequence>
<evidence type="ECO:0000256" key="3">
    <source>
        <dbReference type="ARBA" id="ARBA00022679"/>
    </source>
</evidence>
<keyword evidence="3 6" id="KW-0808">Transferase</keyword>